<dbReference type="STRING" id="1121416.SAMN02745220_05161"/>
<sequence length="323" mass="35996">MSASTKQKVLIVDDVIDNIKILIELLKPNYKTYFADNGPKALELARNKLPDLILLDIVMPHMDGYEVCQKLKADSLTEDIPVIFISAMNEVGDEAKGLEIGAVDYITKPISPAIVKARIKNHLKLREAMQELKRLFSTALDANPMTGLPGNNSIANRIKKDLADNANVTVLYADLDNFKAFNDKYGFALGDEVIKFTSEVFHEVISEMNIQESFIGHIGGDDFVLIVPSILVEEIAARIIKKFDDGISRFYSQSDIASQSIQSVNRKGEKQTFPIISISLAGVDLSHRRYSTYLEVNDVCAMTKKQAKVTPGSTFFLDRRTMT</sequence>
<dbReference type="AlphaFoldDB" id="A0A1M7YLJ6"/>
<evidence type="ECO:0000313" key="6">
    <source>
        <dbReference type="Proteomes" id="UP000184603"/>
    </source>
</evidence>
<feature type="domain" description="GGDEF" evidence="4">
    <location>
        <begin position="166"/>
        <end position="319"/>
    </location>
</feature>
<dbReference type="InterPro" id="IPR011006">
    <property type="entry name" value="CheY-like_superfamily"/>
</dbReference>
<dbReference type="PROSITE" id="PS50887">
    <property type="entry name" value="GGDEF"/>
    <property type="match status" value="1"/>
</dbReference>
<dbReference type="CDD" id="cd01949">
    <property type="entry name" value="GGDEF"/>
    <property type="match status" value="1"/>
</dbReference>
<dbReference type="Pfam" id="PF00990">
    <property type="entry name" value="GGDEF"/>
    <property type="match status" value="1"/>
</dbReference>
<dbReference type="InterPro" id="IPR000160">
    <property type="entry name" value="GGDEF_dom"/>
</dbReference>
<keyword evidence="6" id="KW-1185">Reference proteome</keyword>
<dbReference type="Proteomes" id="UP000184603">
    <property type="component" value="Unassembled WGS sequence"/>
</dbReference>
<dbReference type="OrthoDB" id="9777298at2"/>
<dbReference type="InterPro" id="IPR029787">
    <property type="entry name" value="Nucleotide_cyclase"/>
</dbReference>
<dbReference type="SUPFAM" id="SSF52172">
    <property type="entry name" value="CheY-like"/>
    <property type="match status" value="1"/>
</dbReference>
<evidence type="ECO:0000259" key="3">
    <source>
        <dbReference type="PROSITE" id="PS50110"/>
    </source>
</evidence>
<gene>
    <name evidence="5" type="ORF">SAMN02745220_05161</name>
</gene>
<keyword evidence="1 2" id="KW-0597">Phosphoprotein</keyword>
<dbReference type="SMART" id="SM00267">
    <property type="entry name" value="GGDEF"/>
    <property type="match status" value="1"/>
</dbReference>
<evidence type="ECO:0000256" key="2">
    <source>
        <dbReference type="PROSITE-ProRule" id="PRU00169"/>
    </source>
</evidence>
<dbReference type="NCBIfam" id="TIGR00254">
    <property type="entry name" value="GGDEF"/>
    <property type="match status" value="1"/>
</dbReference>
<dbReference type="PANTHER" id="PTHR44591:SF3">
    <property type="entry name" value="RESPONSE REGULATORY DOMAIN-CONTAINING PROTEIN"/>
    <property type="match status" value="1"/>
</dbReference>
<dbReference type="RefSeq" id="WP_073617075.1">
    <property type="nucleotide sequence ID" value="NZ_FRFE01000058.1"/>
</dbReference>
<dbReference type="SUPFAM" id="SSF55073">
    <property type="entry name" value="Nucleotide cyclase"/>
    <property type="match status" value="1"/>
</dbReference>
<proteinExistence type="predicted"/>
<dbReference type="InterPro" id="IPR050595">
    <property type="entry name" value="Bact_response_regulator"/>
</dbReference>
<reference evidence="5 6" key="1">
    <citation type="submission" date="2016-12" db="EMBL/GenBank/DDBJ databases">
        <authorList>
            <person name="Song W.-J."/>
            <person name="Kurnit D.M."/>
        </authorList>
    </citation>
    <scope>NUCLEOTIDE SEQUENCE [LARGE SCALE GENOMIC DNA]</scope>
    <source>
        <strain evidence="5 6">DSM 18488</strain>
    </source>
</reference>
<feature type="modified residue" description="4-aspartylphosphate" evidence="2">
    <location>
        <position position="56"/>
    </location>
</feature>
<dbReference type="PANTHER" id="PTHR44591">
    <property type="entry name" value="STRESS RESPONSE REGULATOR PROTEIN 1"/>
    <property type="match status" value="1"/>
</dbReference>
<evidence type="ECO:0000313" key="5">
    <source>
        <dbReference type="EMBL" id="SHO53495.1"/>
    </source>
</evidence>
<dbReference type="InterPro" id="IPR043128">
    <property type="entry name" value="Rev_trsase/Diguanyl_cyclase"/>
</dbReference>
<evidence type="ECO:0000259" key="4">
    <source>
        <dbReference type="PROSITE" id="PS50887"/>
    </source>
</evidence>
<feature type="domain" description="Response regulatory" evidence="3">
    <location>
        <begin position="8"/>
        <end position="123"/>
    </location>
</feature>
<dbReference type="Pfam" id="PF00072">
    <property type="entry name" value="Response_reg"/>
    <property type="match status" value="1"/>
</dbReference>
<organism evidence="5 6">
    <name type="scientific">Desulfopila aestuarii DSM 18488</name>
    <dbReference type="NCBI Taxonomy" id="1121416"/>
    <lineage>
        <taxon>Bacteria</taxon>
        <taxon>Pseudomonadati</taxon>
        <taxon>Thermodesulfobacteriota</taxon>
        <taxon>Desulfobulbia</taxon>
        <taxon>Desulfobulbales</taxon>
        <taxon>Desulfocapsaceae</taxon>
        <taxon>Desulfopila</taxon>
    </lineage>
</organism>
<dbReference type="SMART" id="SM00448">
    <property type="entry name" value="REC"/>
    <property type="match status" value="1"/>
</dbReference>
<dbReference type="InterPro" id="IPR001789">
    <property type="entry name" value="Sig_transdc_resp-reg_receiver"/>
</dbReference>
<dbReference type="PROSITE" id="PS50110">
    <property type="entry name" value="RESPONSE_REGULATORY"/>
    <property type="match status" value="1"/>
</dbReference>
<evidence type="ECO:0000256" key="1">
    <source>
        <dbReference type="ARBA" id="ARBA00022553"/>
    </source>
</evidence>
<accession>A0A1M7YLJ6</accession>
<dbReference type="Gene3D" id="3.40.50.2300">
    <property type="match status" value="1"/>
</dbReference>
<dbReference type="CDD" id="cd19920">
    <property type="entry name" value="REC_PA4781-like"/>
    <property type="match status" value="1"/>
</dbReference>
<dbReference type="GO" id="GO:0000160">
    <property type="term" value="P:phosphorelay signal transduction system"/>
    <property type="evidence" value="ECO:0007669"/>
    <property type="project" value="InterPro"/>
</dbReference>
<name>A0A1M7YLJ6_9BACT</name>
<protein>
    <submittedName>
        <fullName evidence="5">Diguanylate cyclase (GGDEF) domain-containing protein</fullName>
    </submittedName>
</protein>
<dbReference type="EMBL" id="FRFE01000058">
    <property type="protein sequence ID" value="SHO53495.1"/>
    <property type="molecule type" value="Genomic_DNA"/>
</dbReference>
<dbReference type="Gene3D" id="3.30.70.270">
    <property type="match status" value="1"/>
</dbReference>